<gene>
    <name evidence="1" type="ORF">PCOR1329_LOCUS15428</name>
</gene>
<protein>
    <submittedName>
        <fullName evidence="1">Uncharacterized protein</fullName>
    </submittedName>
</protein>
<dbReference type="Proteomes" id="UP001189429">
    <property type="component" value="Unassembled WGS sequence"/>
</dbReference>
<name>A0ABN9QVV4_9DINO</name>
<sequence>MEFAPKADTTWVCFSDGRDLWHPCRTALLRNFLRQLGGPERCLAAGAPVMAYALSDAASTITDPVEVNKALQHGRSREVGVTYELQDLAQCCLRRLLLASFLDRGAEKPREDDRFSAQLLQFVVRDGAERLLQVSPEQLREGGKSVPLWMYFRRGREPS</sequence>
<organism evidence="1 2">
    <name type="scientific">Prorocentrum cordatum</name>
    <dbReference type="NCBI Taxonomy" id="2364126"/>
    <lineage>
        <taxon>Eukaryota</taxon>
        <taxon>Sar</taxon>
        <taxon>Alveolata</taxon>
        <taxon>Dinophyceae</taxon>
        <taxon>Prorocentrales</taxon>
        <taxon>Prorocentraceae</taxon>
        <taxon>Prorocentrum</taxon>
    </lineage>
</organism>
<reference evidence="1" key="1">
    <citation type="submission" date="2023-10" db="EMBL/GenBank/DDBJ databases">
        <authorList>
            <person name="Chen Y."/>
            <person name="Shah S."/>
            <person name="Dougan E. K."/>
            <person name="Thang M."/>
            <person name="Chan C."/>
        </authorList>
    </citation>
    <scope>NUCLEOTIDE SEQUENCE [LARGE SCALE GENOMIC DNA]</scope>
</reference>
<accession>A0ABN9QVV4</accession>
<proteinExistence type="predicted"/>
<keyword evidence="2" id="KW-1185">Reference proteome</keyword>
<comment type="caution">
    <text evidence="1">The sequence shown here is derived from an EMBL/GenBank/DDBJ whole genome shotgun (WGS) entry which is preliminary data.</text>
</comment>
<evidence type="ECO:0000313" key="1">
    <source>
        <dbReference type="EMBL" id="CAK0810466.1"/>
    </source>
</evidence>
<dbReference type="EMBL" id="CAUYUJ010004669">
    <property type="protein sequence ID" value="CAK0810466.1"/>
    <property type="molecule type" value="Genomic_DNA"/>
</dbReference>
<evidence type="ECO:0000313" key="2">
    <source>
        <dbReference type="Proteomes" id="UP001189429"/>
    </source>
</evidence>